<dbReference type="EMBL" id="FQUE01000001">
    <property type="protein sequence ID" value="SHE33959.1"/>
    <property type="molecule type" value="Genomic_DNA"/>
</dbReference>
<reference evidence="7" key="1">
    <citation type="submission" date="2016-11" db="EMBL/GenBank/DDBJ databases">
        <authorList>
            <person name="Varghese N."/>
            <person name="Submissions S."/>
        </authorList>
    </citation>
    <scope>NUCLEOTIDE SEQUENCE [LARGE SCALE GENOMIC DNA]</scope>
    <source>
        <strain evidence="7">DSM 29326</strain>
    </source>
</reference>
<dbReference type="Gene3D" id="1.10.10.60">
    <property type="entry name" value="Homeodomain-like"/>
    <property type="match status" value="1"/>
</dbReference>
<dbReference type="GO" id="GO:0003700">
    <property type="term" value="F:DNA-binding transcription factor activity"/>
    <property type="evidence" value="ECO:0007669"/>
    <property type="project" value="TreeGrafter"/>
</dbReference>
<dbReference type="RefSeq" id="WP_072855250.1">
    <property type="nucleotide sequence ID" value="NZ_FQUE01000001.1"/>
</dbReference>
<dbReference type="AlphaFoldDB" id="A0A1M4SP64"/>
<dbReference type="PRINTS" id="PR00455">
    <property type="entry name" value="HTHTETR"/>
</dbReference>
<dbReference type="InterPro" id="IPR039536">
    <property type="entry name" value="TetR_C_Proteobacteria"/>
</dbReference>
<evidence type="ECO:0000256" key="2">
    <source>
        <dbReference type="ARBA" id="ARBA00023125"/>
    </source>
</evidence>
<proteinExistence type="predicted"/>
<evidence type="ECO:0000256" key="3">
    <source>
        <dbReference type="ARBA" id="ARBA00023163"/>
    </source>
</evidence>
<evidence type="ECO:0000259" key="5">
    <source>
        <dbReference type="PROSITE" id="PS50977"/>
    </source>
</evidence>
<organism evidence="6 7">
    <name type="scientific">Loktanella atrilutea</name>
    <dbReference type="NCBI Taxonomy" id="366533"/>
    <lineage>
        <taxon>Bacteria</taxon>
        <taxon>Pseudomonadati</taxon>
        <taxon>Pseudomonadota</taxon>
        <taxon>Alphaproteobacteria</taxon>
        <taxon>Rhodobacterales</taxon>
        <taxon>Roseobacteraceae</taxon>
        <taxon>Loktanella</taxon>
    </lineage>
</organism>
<dbReference type="GO" id="GO:0000976">
    <property type="term" value="F:transcription cis-regulatory region binding"/>
    <property type="evidence" value="ECO:0007669"/>
    <property type="project" value="TreeGrafter"/>
</dbReference>
<sequence length="229" mass="25094">MHKSRLHRTDRFDYTRVMEQDQTVQRRHAAGTDPQKRAAILRGAAQIFMEKGFDGAGVSDICRAAGVSKSTLYVYFASKEDLFESLVSQERDRLFIGVEDAMDGDAPLPDRLTAFATALAQVLCSDTVIRAQRIVIGIAERMPDIGMRFYEDGALHAQRTLAQRLDKEVAAGRLAIPDTALAAGQLIELSTVGLWRRRLFGHAQTPPDPAAIAESAAAAVAMFLGRYGT</sequence>
<dbReference type="PROSITE" id="PS50977">
    <property type="entry name" value="HTH_TETR_2"/>
    <property type="match status" value="1"/>
</dbReference>
<dbReference type="FunFam" id="1.10.10.60:FF:000141">
    <property type="entry name" value="TetR family transcriptional regulator"/>
    <property type="match status" value="1"/>
</dbReference>
<dbReference type="SUPFAM" id="SSF46689">
    <property type="entry name" value="Homeodomain-like"/>
    <property type="match status" value="1"/>
</dbReference>
<dbReference type="InterPro" id="IPR009057">
    <property type="entry name" value="Homeodomain-like_sf"/>
</dbReference>
<dbReference type="OrthoDB" id="9816431at2"/>
<protein>
    <submittedName>
        <fullName evidence="6">Transcriptional regulator, TetR family</fullName>
    </submittedName>
</protein>
<dbReference type="Pfam" id="PF00440">
    <property type="entry name" value="TetR_N"/>
    <property type="match status" value="1"/>
</dbReference>
<gene>
    <name evidence="6" type="ORF">SAMN05444339_10191</name>
</gene>
<dbReference type="PANTHER" id="PTHR30055:SF146">
    <property type="entry name" value="HTH-TYPE TRANSCRIPTIONAL DUAL REGULATOR CECR"/>
    <property type="match status" value="1"/>
</dbReference>
<dbReference type="InterPro" id="IPR050109">
    <property type="entry name" value="HTH-type_TetR-like_transc_reg"/>
</dbReference>
<feature type="DNA-binding region" description="H-T-H motif" evidence="4">
    <location>
        <begin position="57"/>
        <end position="76"/>
    </location>
</feature>
<keyword evidence="7" id="KW-1185">Reference proteome</keyword>
<evidence type="ECO:0000313" key="6">
    <source>
        <dbReference type="EMBL" id="SHE33959.1"/>
    </source>
</evidence>
<dbReference type="STRING" id="366533.SAMN05444339_10191"/>
<keyword evidence="3" id="KW-0804">Transcription</keyword>
<dbReference type="Proteomes" id="UP000183987">
    <property type="component" value="Unassembled WGS sequence"/>
</dbReference>
<name>A0A1M4SP64_LOKAT</name>
<evidence type="ECO:0000256" key="1">
    <source>
        <dbReference type="ARBA" id="ARBA00023015"/>
    </source>
</evidence>
<keyword evidence="1" id="KW-0805">Transcription regulation</keyword>
<dbReference type="Gene3D" id="1.10.357.10">
    <property type="entry name" value="Tetracycline Repressor, domain 2"/>
    <property type="match status" value="1"/>
</dbReference>
<feature type="domain" description="HTH tetR-type" evidence="5">
    <location>
        <begin position="34"/>
        <end position="94"/>
    </location>
</feature>
<evidence type="ECO:0000256" key="4">
    <source>
        <dbReference type="PROSITE-ProRule" id="PRU00335"/>
    </source>
</evidence>
<dbReference type="PANTHER" id="PTHR30055">
    <property type="entry name" value="HTH-TYPE TRANSCRIPTIONAL REGULATOR RUTR"/>
    <property type="match status" value="1"/>
</dbReference>
<evidence type="ECO:0000313" key="7">
    <source>
        <dbReference type="Proteomes" id="UP000183987"/>
    </source>
</evidence>
<dbReference type="Pfam" id="PF14246">
    <property type="entry name" value="TetR_C_7"/>
    <property type="match status" value="1"/>
</dbReference>
<accession>A0A1M4SP64</accession>
<keyword evidence="2 4" id="KW-0238">DNA-binding</keyword>
<dbReference type="InterPro" id="IPR001647">
    <property type="entry name" value="HTH_TetR"/>
</dbReference>